<evidence type="ECO:0000256" key="19">
    <source>
        <dbReference type="ARBA" id="ARBA00023157"/>
    </source>
</evidence>
<feature type="domain" description="GAIN-B" evidence="27">
    <location>
        <begin position="847"/>
        <end position="1003"/>
    </location>
</feature>
<feature type="transmembrane region" description="Helical" evidence="25">
    <location>
        <begin position="1049"/>
        <end position="1068"/>
    </location>
</feature>
<feature type="transmembrane region" description="Helical" evidence="25">
    <location>
        <begin position="1220"/>
        <end position="1241"/>
    </location>
</feature>
<evidence type="ECO:0000256" key="14">
    <source>
        <dbReference type="ARBA" id="ARBA00022843"/>
    </source>
</evidence>
<evidence type="ECO:0000259" key="26">
    <source>
        <dbReference type="PROSITE" id="PS50023"/>
    </source>
</evidence>
<dbReference type="PROSITE" id="PS50023">
    <property type="entry name" value="LIM_DOMAIN_2"/>
    <property type="match status" value="3"/>
</dbReference>
<dbReference type="SUPFAM" id="SSF81321">
    <property type="entry name" value="Family A G protein-coupled receptor-like"/>
    <property type="match status" value="1"/>
</dbReference>
<keyword evidence="10" id="KW-0677">Repeat</keyword>
<keyword evidence="4" id="KW-0217">Developmental protein</keyword>
<evidence type="ECO:0000256" key="13">
    <source>
        <dbReference type="ARBA" id="ARBA00022833"/>
    </source>
</evidence>
<dbReference type="InterPro" id="IPR013320">
    <property type="entry name" value="ConA-like_dom_sf"/>
</dbReference>
<evidence type="ECO:0000256" key="20">
    <source>
        <dbReference type="ARBA" id="ARBA00059927"/>
    </source>
</evidence>
<dbReference type="GO" id="GO:0007189">
    <property type="term" value="P:adenylate cyclase-activating G protein-coupled receptor signaling pathway"/>
    <property type="evidence" value="ECO:0007669"/>
    <property type="project" value="TreeGrafter"/>
</dbReference>
<dbReference type="SMART" id="SM00303">
    <property type="entry name" value="GPS"/>
    <property type="match status" value="1"/>
</dbReference>
<dbReference type="FunFam" id="2.10.110.10:FF:000013">
    <property type="entry name" value="Four and a half LIM domains 1"/>
    <property type="match status" value="1"/>
</dbReference>
<keyword evidence="11" id="KW-0863">Zinc-finger</keyword>
<evidence type="ECO:0000256" key="23">
    <source>
        <dbReference type="PROSITE-ProRule" id="PRU01172"/>
    </source>
</evidence>
<dbReference type="FunFam" id="1.20.1070.10:FF:000043">
    <property type="entry name" value="adhesion G-protein coupled receptor G2 isoform X1"/>
    <property type="match status" value="1"/>
</dbReference>
<feature type="transmembrane region" description="Helical" evidence="25">
    <location>
        <begin position="1175"/>
        <end position="1199"/>
    </location>
</feature>
<evidence type="ECO:0000256" key="17">
    <source>
        <dbReference type="ARBA" id="ARBA00023038"/>
    </source>
</evidence>
<evidence type="ECO:0000256" key="2">
    <source>
        <dbReference type="ARBA" id="ARBA00004496"/>
    </source>
</evidence>
<keyword evidence="19" id="KW-1015">Disulfide bond</keyword>
<evidence type="ECO:0000256" key="22">
    <source>
        <dbReference type="PROSITE-ProRule" id="PRU00125"/>
    </source>
</evidence>
<keyword evidence="12" id="KW-0221">Differentiation</keyword>
<keyword evidence="7 25" id="KW-0812">Transmembrane</keyword>
<feature type="transmembrane region" description="Helical" evidence="25">
    <location>
        <begin position="1118"/>
        <end position="1140"/>
    </location>
</feature>
<keyword evidence="9" id="KW-0732">Signal</keyword>
<dbReference type="CDD" id="cd09344">
    <property type="entry name" value="LIM1_FHL1"/>
    <property type="match status" value="1"/>
</dbReference>
<evidence type="ECO:0000256" key="8">
    <source>
        <dbReference type="ARBA" id="ARBA00022723"/>
    </source>
</evidence>
<feature type="transmembrane region" description="Helical" evidence="25">
    <location>
        <begin position="1247"/>
        <end position="1269"/>
    </location>
</feature>
<feature type="transmembrane region" description="Helical" evidence="25">
    <location>
        <begin position="1074"/>
        <end position="1098"/>
    </location>
</feature>
<dbReference type="InterPro" id="IPR000203">
    <property type="entry name" value="GPS"/>
</dbReference>
<protein>
    <recommendedName>
        <fullName evidence="21">Four and a half LIM domains protein 1</fullName>
    </recommendedName>
</protein>
<evidence type="ECO:0000256" key="11">
    <source>
        <dbReference type="ARBA" id="ARBA00022771"/>
    </source>
</evidence>
<evidence type="ECO:0000256" key="18">
    <source>
        <dbReference type="ARBA" id="ARBA00023136"/>
    </source>
</evidence>
<dbReference type="InterPro" id="IPR000832">
    <property type="entry name" value="GPCR_2_secretin-like"/>
</dbReference>
<dbReference type="PROSITE" id="PS50221">
    <property type="entry name" value="GAIN_B"/>
    <property type="match status" value="1"/>
</dbReference>
<keyword evidence="8 22" id="KW-0479">Metal-binding</keyword>
<feature type="domain" description="LIM zinc-binding" evidence="26">
    <location>
        <begin position="219"/>
        <end position="283"/>
    </location>
</feature>
<dbReference type="SUPFAM" id="SSF49899">
    <property type="entry name" value="Concanavalin A-like lectins/glucanases"/>
    <property type="match status" value="1"/>
</dbReference>
<dbReference type="InterPro" id="IPR001781">
    <property type="entry name" value="Znf_LIM"/>
</dbReference>
<dbReference type="EMBL" id="CP026246">
    <property type="protein sequence ID" value="AWO99877.1"/>
    <property type="molecule type" value="Genomic_DNA"/>
</dbReference>
<dbReference type="CDD" id="cd15997">
    <property type="entry name" value="7tmB2_GPR112"/>
    <property type="match status" value="1"/>
</dbReference>
<keyword evidence="17 22" id="KW-0440">LIM domain</keyword>
<dbReference type="InterPro" id="IPR017983">
    <property type="entry name" value="GPCR_2_secretin-like_CS"/>
</dbReference>
<evidence type="ECO:0000256" key="12">
    <source>
        <dbReference type="ARBA" id="ARBA00022782"/>
    </source>
</evidence>
<dbReference type="Proteomes" id="UP000246464">
    <property type="component" value="Chromosome 4"/>
</dbReference>
<dbReference type="Gene3D" id="2.60.220.50">
    <property type="match status" value="1"/>
</dbReference>
<organism evidence="30 31">
    <name type="scientific">Scophthalmus maximus</name>
    <name type="common">Turbot</name>
    <name type="synonym">Psetta maxima</name>
    <dbReference type="NCBI Taxonomy" id="52904"/>
    <lineage>
        <taxon>Eukaryota</taxon>
        <taxon>Metazoa</taxon>
        <taxon>Chordata</taxon>
        <taxon>Craniata</taxon>
        <taxon>Vertebrata</taxon>
        <taxon>Euteleostomi</taxon>
        <taxon>Actinopterygii</taxon>
        <taxon>Neopterygii</taxon>
        <taxon>Teleostei</taxon>
        <taxon>Neoteleostei</taxon>
        <taxon>Acanthomorphata</taxon>
        <taxon>Carangaria</taxon>
        <taxon>Pleuronectiformes</taxon>
        <taxon>Pleuronectoidei</taxon>
        <taxon>Scophthalmidae</taxon>
        <taxon>Scophthalmus</taxon>
    </lineage>
</organism>
<dbReference type="SMART" id="SM00132">
    <property type="entry name" value="LIM"/>
    <property type="match status" value="4"/>
</dbReference>
<comment type="similarity">
    <text evidence="3">Belongs to the G-protein coupled receptor 2 family. Adhesion G-protein coupled receptor (ADGR) subfamily.</text>
</comment>
<dbReference type="GO" id="GO:0007166">
    <property type="term" value="P:cell surface receptor signaling pathway"/>
    <property type="evidence" value="ECO:0007669"/>
    <property type="project" value="InterPro"/>
</dbReference>
<dbReference type="PROSITE" id="PS00478">
    <property type="entry name" value="LIM_DOMAIN_1"/>
    <property type="match status" value="3"/>
</dbReference>
<keyword evidence="18 25" id="KW-0472">Membrane</keyword>
<evidence type="ECO:0000259" key="27">
    <source>
        <dbReference type="PROSITE" id="PS50221"/>
    </source>
</evidence>
<keyword evidence="31" id="KW-1185">Reference proteome</keyword>
<evidence type="ECO:0000313" key="31">
    <source>
        <dbReference type="Proteomes" id="UP000246464"/>
    </source>
</evidence>
<sequence>MADSSHCFYCREDLGGKRFVRSEGRPVCVRCHTKFCAHSCAECHRPISVENKELSHKGRFWHEECFRCAKCYKPLAKEPFSTKDDRIMCGKCCSREDAPRCHCCYKPILAGTESVEYKGNSWHDECFTCFSCKRPIGSQSFLSKGSDIYCSPCYDMKFAKHCVCCKKPITSGGVNYQDQPWHSHCFVCSCCSKALAGTSFTKHEDQVFCVDCYKSSVAKKCGGCHNPITGFGKGVNVVNYEGNSWHEYCFNCKRCSLSLSNKPFVNKGRDILCADCGNNLWGKVVDFRSGSSHWKLKPHVSIPALQEFTVCLSLKFEVEAISPWTAFMYRHPEAQYAELGIGGEWDHVVVWLFGTRWTAPQVNLRPSQWYSLCLTWSHTKDTPALYVNGNLVDMIADPTVDTCPSSPPSCHKLAPNGTLTLGAAHQLNGGNIQVLPFTSMVGRVSLFRLWQRERGRQEVASVNCTEGDVLKWESDIWDTQMAAVLLDPSLQCEWSFYEVRLIFAIICYDGNNTEVYTARDIAHQWLREVLPDSIYLHRVSVLEATRCELYFEVKVNVSITGNYDPERTLSTWLVSCLPGDMMTVLDLQVLPRAQRNHPRLQSNLTSSDGVFIYRVSRESCIFQVQVMMSHSDTQEMEELIRHLLSLPYDNGSITLETQDIKISRICEKVADLFKRLPDSLKLLNKNVFQRLLPSGSSDSKLCLSTHWMAPDLEACSFVVETIPDLDHVEVTDDNALHVVEMIEGLLRNHTTINYQELVTVLNKLQDIVNVSVITPYLGQALINIISDILESDSDLLPFTNTILNITEAVGDRMVGYEGSSSLVAPAIAISVVDIDPAKFVTLTFGVSSDRAGTKPEIFINSFPFNGTVAFISLPSVLQHSFPQVGLHQSPPRVQFQFYSIPMLFKSSLTGQTLNSFVVSASVTNASSPIKDLDEDAKVTLHHLIPNTLNKDVQCVYWNFNKNDGQGGWDDQGCRKYNSSPDYTTCLCDHLTHFGVLLDVSRTPVDAADEQILTIVTYVGCGVSSLFLGITVVTYTVFEKLRRDYPSQILINLCLALLGLNLVFLVNSWLSSWGLYALCVAAAAALHYFLLASFTWMGLEAVNMYFALVKVFNVYVPSYILKFCALGWGLPLMICILVLIVNREAYGSHLYTDAQHSLETLDDSDNFCWLQDDVTFYVSVVAYAVLVFLFNTGVFVVVLIQIRHMRVNSPAGTRRGLMHDLKGVASLTLLLGLTWTVGFFTWGPARVALLYLFSGLNTLQGLLIFLFHCLMKENVRKQWRIHLCFGRFRLEEHSEWSNSASAGAAAKPRLNPPRASLPSVHSVKSSSTESTSASSDSSQRDSSCKRPNLEGHEPDARLEESLA</sequence>
<dbReference type="PANTHER" id="PTHR12011">
    <property type="entry name" value="ADHESION G-PROTEIN COUPLED RECEPTOR"/>
    <property type="match status" value="1"/>
</dbReference>
<evidence type="ECO:0000256" key="3">
    <source>
        <dbReference type="ARBA" id="ARBA00007343"/>
    </source>
</evidence>
<dbReference type="FunFam" id="2.10.110.10:FF:000072">
    <property type="entry name" value="Four and a half LIM domains protein 1"/>
    <property type="match status" value="1"/>
</dbReference>
<evidence type="ECO:0000256" key="1">
    <source>
        <dbReference type="ARBA" id="ARBA00004141"/>
    </source>
</evidence>
<comment type="caution">
    <text evidence="23">Lacks conserved residue(s) required for the propagation of feature annotation.</text>
</comment>
<dbReference type="Pfam" id="PF00002">
    <property type="entry name" value="7tm_2"/>
    <property type="match status" value="1"/>
</dbReference>
<keyword evidence="14" id="KW-0832">Ubl conjugation</keyword>
<dbReference type="Gene3D" id="2.10.110.10">
    <property type="entry name" value="Cysteine Rich Protein"/>
    <property type="match status" value="4"/>
</dbReference>
<keyword evidence="13 22" id="KW-0862">Zinc</keyword>
<dbReference type="Gene3D" id="1.20.1070.10">
    <property type="entry name" value="Rhodopsin 7-helix transmembrane proteins"/>
    <property type="match status" value="1"/>
</dbReference>
<dbReference type="InterPro" id="IPR017981">
    <property type="entry name" value="GPCR_2-like_7TM"/>
</dbReference>
<comment type="function">
    <text evidence="20">May have an involvement in muscle development or hypertrophy. Isoform 2 binds to RBP-J and plays a negative regulatory role in the RBP-J-mediated transcription in mammalian systems.</text>
</comment>
<dbReference type="STRING" id="52904.ENSSMAP00000002893"/>
<dbReference type="PANTHER" id="PTHR12011:SF277">
    <property type="entry name" value="ADHESION G-PROTEIN COUPLED RECEPTOR G4"/>
    <property type="match status" value="1"/>
</dbReference>
<dbReference type="PROSITE" id="PS51828">
    <property type="entry name" value="PTX_2"/>
    <property type="match status" value="1"/>
</dbReference>
<name>A0A2U9B7G7_SCOMX</name>
<keyword evidence="30" id="KW-0675">Receptor</keyword>
<dbReference type="SMART" id="SM00159">
    <property type="entry name" value="PTX"/>
    <property type="match status" value="1"/>
</dbReference>
<evidence type="ECO:0000256" key="21">
    <source>
        <dbReference type="ARBA" id="ARBA00074675"/>
    </source>
</evidence>
<evidence type="ECO:0000256" key="6">
    <source>
        <dbReference type="ARBA" id="ARBA00022499"/>
    </source>
</evidence>
<dbReference type="CDD" id="cd09348">
    <property type="entry name" value="LIM4_FHL1"/>
    <property type="match status" value="1"/>
</dbReference>
<dbReference type="GO" id="GO:0005886">
    <property type="term" value="C:plasma membrane"/>
    <property type="evidence" value="ECO:0007669"/>
    <property type="project" value="TreeGrafter"/>
</dbReference>
<dbReference type="GO" id="GO:0004930">
    <property type="term" value="F:G protein-coupled receptor activity"/>
    <property type="evidence" value="ECO:0007669"/>
    <property type="project" value="InterPro"/>
</dbReference>
<feature type="domain" description="LIM zinc-binding" evidence="26">
    <location>
        <begin position="38"/>
        <end position="98"/>
    </location>
</feature>
<dbReference type="GO" id="GO:0005737">
    <property type="term" value="C:cytoplasm"/>
    <property type="evidence" value="ECO:0007669"/>
    <property type="project" value="UniProtKB-SubCell"/>
</dbReference>
<proteinExistence type="inferred from homology"/>
<evidence type="ECO:0000256" key="25">
    <source>
        <dbReference type="SAM" id="Phobius"/>
    </source>
</evidence>
<dbReference type="Gene3D" id="2.60.120.200">
    <property type="match status" value="1"/>
</dbReference>
<keyword evidence="16" id="KW-0007">Acetylation</keyword>
<accession>A0A2U9B7G7</accession>
<dbReference type="Pfam" id="PF00412">
    <property type="entry name" value="LIM"/>
    <property type="match status" value="4"/>
</dbReference>
<evidence type="ECO:0000313" key="30">
    <source>
        <dbReference type="EMBL" id="AWO99877.1"/>
    </source>
</evidence>
<dbReference type="InterPro" id="IPR001759">
    <property type="entry name" value="PTX_dom"/>
</dbReference>
<comment type="subcellular location">
    <subcellularLocation>
        <location evidence="2">Cytoplasm</location>
    </subcellularLocation>
    <subcellularLocation>
        <location evidence="1">Membrane</location>
        <topology evidence="1">Multi-pass membrane protein</topology>
    </subcellularLocation>
</comment>
<feature type="region of interest" description="Disordered" evidence="24">
    <location>
        <begin position="1302"/>
        <end position="1362"/>
    </location>
</feature>
<feature type="compositionally biased region" description="Basic and acidic residues" evidence="24">
    <location>
        <begin position="1337"/>
        <end position="1362"/>
    </location>
</feature>
<dbReference type="Pfam" id="PF01825">
    <property type="entry name" value="GPS"/>
    <property type="match status" value="1"/>
</dbReference>
<keyword evidence="6" id="KW-1017">Isopeptide bond</keyword>
<keyword evidence="15 25" id="KW-1133">Transmembrane helix</keyword>
<evidence type="ECO:0000256" key="10">
    <source>
        <dbReference type="ARBA" id="ARBA00022737"/>
    </source>
</evidence>
<dbReference type="SUPFAM" id="SSF57716">
    <property type="entry name" value="Glucocorticoid receptor-like (DNA-binding domain)"/>
    <property type="match status" value="5"/>
</dbReference>
<dbReference type="InterPro" id="IPR057244">
    <property type="entry name" value="GAIN_B"/>
</dbReference>
<dbReference type="CDD" id="cd09429">
    <property type="entry name" value="LIM3_FHL1"/>
    <property type="match status" value="1"/>
</dbReference>
<dbReference type="FunFam" id="2.10.110.10:FF:000050">
    <property type="entry name" value="Four and a half LIM domains protein 1"/>
    <property type="match status" value="1"/>
</dbReference>
<evidence type="ECO:0000256" key="24">
    <source>
        <dbReference type="SAM" id="MobiDB-lite"/>
    </source>
</evidence>
<dbReference type="FunFam" id="2.60.220.50:FF:000039">
    <property type="entry name" value="Adhesion G protein-coupled receptor G4b"/>
    <property type="match status" value="1"/>
</dbReference>
<dbReference type="PROSITE" id="PS50261">
    <property type="entry name" value="G_PROTEIN_RECEP_F2_4"/>
    <property type="match status" value="1"/>
</dbReference>
<feature type="domain" description="Pentraxin (PTX)" evidence="29">
    <location>
        <begin position="279"/>
        <end position="492"/>
    </location>
</feature>
<dbReference type="GO" id="GO:0008270">
    <property type="term" value="F:zinc ion binding"/>
    <property type="evidence" value="ECO:0007669"/>
    <property type="project" value="UniProtKB-KW"/>
</dbReference>
<gene>
    <name evidence="30" type="ORF">SMAX5B_006765</name>
</gene>
<feature type="domain" description="G-protein coupled receptors family 2 profile 2" evidence="28">
    <location>
        <begin position="1012"/>
        <end position="1271"/>
    </location>
</feature>
<feature type="compositionally biased region" description="Low complexity" evidence="24">
    <location>
        <begin position="1315"/>
        <end position="1336"/>
    </location>
</feature>
<dbReference type="InterPro" id="IPR046338">
    <property type="entry name" value="GAIN_dom_sf"/>
</dbReference>
<evidence type="ECO:0000256" key="5">
    <source>
        <dbReference type="ARBA" id="ARBA00022490"/>
    </source>
</evidence>
<dbReference type="FunFam" id="2.10.110.10:FF:000052">
    <property type="entry name" value="Four and a half LIM domains 1"/>
    <property type="match status" value="1"/>
</dbReference>
<feature type="transmembrane region" description="Helical" evidence="25">
    <location>
        <begin position="1014"/>
        <end position="1037"/>
    </location>
</feature>
<evidence type="ECO:0000259" key="28">
    <source>
        <dbReference type="PROSITE" id="PS50261"/>
    </source>
</evidence>
<evidence type="ECO:0000256" key="4">
    <source>
        <dbReference type="ARBA" id="ARBA00022473"/>
    </source>
</evidence>
<evidence type="ECO:0000256" key="16">
    <source>
        <dbReference type="ARBA" id="ARBA00022990"/>
    </source>
</evidence>
<evidence type="ECO:0000259" key="29">
    <source>
        <dbReference type="PROSITE" id="PS51828"/>
    </source>
</evidence>
<keyword evidence="5" id="KW-0963">Cytoplasm</keyword>
<evidence type="ECO:0000256" key="9">
    <source>
        <dbReference type="ARBA" id="ARBA00022729"/>
    </source>
</evidence>
<dbReference type="GO" id="GO:0030154">
    <property type="term" value="P:cell differentiation"/>
    <property type="evidence" value="ECO:0007669"/>
    <property type="project" value="UniProtKB-KW"/>
</dbReference>
<evidence type="ECO:0000256" key="7">
    <source>
        <dbReference type="ARBA" id="ARBA00022692"/>
    </source>
</evidence>
<evidence type="ECO:0000256" key="15">
    <source>
        <dbReference type="ARBA" id="ARBA00022989"/>
    </source>
</evidence>
<reference evidence="30 31" key="1">
    <citation type="submission" date="2017-12" db="EMBL/GenBank/DDBJ databases">
        <title>Integrating genomic resources of turbot (Scophthalmus maximus) in depth evaluation of genetic and physical mapping variation across individuals.</title>
        <authorList>
            <person name="Martinez P."/>
        </authorList>
    </citation>
    <scope>NUCLEOTIDE SEQUENCE [LARGE SCALE GENOMIC DNA]</scope>
</reference>
<feature type="domain" description="LIM zinc-binding" evidence="26">
    <location>
        <begin position="99"/>
        <end position="160"/>
    </location>
</feature>
<dbReference type="CDD" id="cd09424">
    <property type="entry name" value="LIM2_FHL1"/>
    <property type="match status" value="1"/>
</dbReference>
<dbReference type="PRINTS" id="PR00249">
    <property type="entry name" value="GPCRSECRETIN"/>
</dbReference>
<dbReference type="PROSITE" id="PS00650">
    <property type="entry name" value="G_PROTEIN_RECEP_F2_2"/>
    <property type="match status" value="1"/>
</dbReference>